<dbReference type="GeneID" id="36547491"/>
<keyword evidence="1" id="KW-0472">Membrane</keyword>
<feature type="transmembrane region" description="Helical" evidence="1">
    <location>
        <begin position="6"/>
        <end position="28"/>
    </location>
</feature>
<evidence type="ECO:0000256" key="1">
    <source>
        <dbReference type="SAM" id="Phobius"/>
    </source>
</evidence>
<keyword evidence="1" id="KW-0812">Transmembrane</keyword>
<dbReference type="InterPro" id="IPR025363">
    <property type="entry name" value="DUF4267"/>
</dbReference>
<dbReference type="RefSeq" id="XP_024696257.1">
    <property type="nucleotide sequence ID" value="XM_024839967.1"/>
</dbReference>
<evidence type="ECO:0000313" key="3">
    <source>
        <dbReference type="Proteomes" id="UP000234254"/>
    </source>
</evidence>
<dbReference type="Pfam" id="PF14087">
    <property type="entry name" value="DUF4267"/>
    <property type="match status" value="1"/>
</dbReference>
<sequence length="128" mass="13595">MPTTSAIPPLIAAALGTICISFGINAILRPEHALSFFEFDYPTIEAEQNLVDSLLTVYGIRDIFMGIAIYATAWCGSRRALGWIILAVGAVAVGDGVVCWRNGHGEWNHWGYAPLAGVVGALFIGMGG</sequence>
<name>A0A2I1DCR3_ASPC2</name>
<dbReference type="Proteomes" id="UP000234254">
    <property type="component" value="Unassembled WGS sequence"/>
</dbReference>
<evidence type="ECO:0000313" key="2">
    <source>
        <dbReference type="EMBL" id="PKY07663.1"/>
    </source>
</evidence>
<proteinExistence type="predicted"/>
<reference evidence="2" key="1">
    <citation type="submission" date="2016-12" db="EMBL/GenBank/DDBJ databases">
        <title>The genomes of Aspergillus section Nigri reveals drivers in fungal speciation.</title>
        <authorList>
            <consortium name="DOE Joint Genome Institute"/>
            <person name="Vesth T.C."/>
            <person name="Nybo J."/>
            <person name="Theobald S."/>
            <person name="Brandl J."/>
            <person name="Frisvad J.C."/>
            <person name="Nielsen K.F."/>
            <person name="Lyhne E.K."/>
            <person name="Kogle M.E."/>
            <person name="Kuo A."/>
            <person name="Riley R."/>
            <person name="Clum A."/>
            <person name="Nolan M."/>
            <person name="Lipzen A."/>
            <person name="Salamov A."/>
            <person name="Henrissat B."/>
            <person name="Wiebenga A."/>
            <person name="De vries R.P."/>
            <person name="Grigoriev I.V."/>
            <person name="Mortensen U.H."/>
            <person name="Andersen M.R."/>
            <person name="Baker S.E."/>
        </authorList>
    </citation>
    <scope>NUCLEOTIDE SEQUENCE</scope>
    <source>
        <strain evidence="2">IBT 28561</strain>
    </source>
</reference>
<feature type="transmembrane region" description="Helical" evidence="1">
    <location>
        <begin position="110"/>
        <end position="127"/>
    </location>
</feature>
<protein>
    <recommendedName>
        <fullName evidence="4">Integral membrane protein</fullName>
    </recommendedName>
</protein>
<accession>A0A2I1DCR3</accession>
<organism evidence="2 3">
    <name type="scientific">Aspergillus campestris (strain IBT 28561)</name>
    <dbReference type="NCBI Taxonomy" id="1392248"/>
    <lineage>
        <taxon>Eukaryota</taxon>
        <taxon>Fungi</taxon>
        <taxon>Dikarya</taxon>
        <taxon>Ascomycota</taxon>
        <taxon>Pezizomycotina</taxon>
        <taxon>Eurotiomycetes</taxon>
        <taxon>Eurotiomycetidae</taxon>
        <taxon>Eurotiales</taxon>
        <taxon>Aspergillaceae</taxon>
        <taxon>Aspergillus</taxon>
        <taxon>Aspergillus subgen. Circumdati</taxon>
    </lineage>
</organism>
<dbReference type="OrthoDB" id="5216128at2759"/>
<evidence type="ECO:0008006" key="4">
    <source>
        <dbReference type="Google" id="ProtNLM"/>
    </source>
</evidence>
<comment type="caution">
    <text evidence="2">The sequence shown here is derived from an EMBL/GenBank/DDBJ whole genome shotgun (WGS) entry which is preliminary data.</text>
</comment>
<gene>
    <name evidence="2" type="ORF">P168DRAFT_316151</name>
</gene>
<dbReference type="AlphaFoldDB" id="A0A2I1DCR3"/>
<dbReference type="VEuPathDB" id="FungiDB:P168DRAFT_316151"/>
<feature type="transmembrane region" description="Helical" evidence="1">
    <location>
        <begin position="49"/>
        <end position="74"/>
    </location>
</feature>
<feature type="transmembrane region" description="Helical" evidence="1">
    <location>
        <begin position="80"/>
        <end position="98"/>
    </location>
</feature>
<keyword evidence="1" id="KW-1133">Transmembrane helix</keyword>
<keyword evidence="3" id="KW-1185">Reference proteome</keyword>
<dbReference type="EMBL" id="MSFM01000002">
    <property type="protein sequence ID" value="PKY07663.1"/>
    <property type="molecule type" value="Genomic_DNA"/>
</dbReference>